<evidence type="ECO:0008006" key="5">
    <source>
        <dbReference type="Google" id="ProtNLM"/>
    </source>
</evidence>
<keyword evidence="1" id="KW-0677">Repeat</keyword>
<evidence type="ECO:0000313" key="3">
    <source>
        <dbReference type="EMBL" id="KAH7351713.1"/>
    </source>
</evidence>
<dbReference type="NCBIfam" id="TIGR00756">
    <property type="entry name" value="PPR"/>
    <property type="match status" value="5"/>
</dbReference>
<dbReference type="InterPro" id="IPR046960">
    <property type="entry name" value="PPR_At4g14850-like_plant"/>
</dbReference>
<keyword evidence="4" id="KW-1185">Reference proteome</keyword>
<evidence type="ECO:0000256" key="1">
    <source>
        <dbReference type="ARBA" id="ARBA00022737"/>
    </source>
</evidence>
<evidence type="ECO:0000256" key="2">
    <source>
        <dbReference type="PROSITE-ProRule" id="PRU00708"/>
    </source>
</evidence>
<dbReference type="EMBL" id="CM035424">
    <property type="protein sequence ID" value="KAH7351713.1"/>
    <property type="molecule type" value="Genomic_DNA"/>
</dbReference>
<gene>
    <name evidence="3" type="ORF">KP509_19G011200</name>
</gene>
<dbReference type="PANTHER" id="PTHR24015">
    <property type="entry name" value="OS07G0578800 PROTEIN-RELATED"/>
    <property type="match status" value="1"/>
</dbReference>
<comment type="caution">
    <text evidence="3">The sequence shown here is derived from an EMBL/GenBank/DDBJ whole genome shotgun (WGS) entry which is preliminary data.</text>
</comment>
<feature type="repeat" description="PPR" evidence="2">
    <location>
        <begin position="515"/>
        <end position="549"/>
    </location>
</feature>
<dbReference type="GO" id="GO:0048731">
    <property type="term" value="P:system development"/>
    <property type="evidence" value="ECO:0007669"/>
    <property type="project" value="UniProtKB-ARBA"/>
</dbReference>
<dbReference type="Pfam" id="PF01535">
    <property type="entry name" value="PPR"/>
    <property type="match status" value="5"/>
</dbReference>
<dbReference type="FunFam" id="1.25.40.10:FF:000158">
    <property type="entry name" value="pentatricopeptide repeat-containing protein At2g33680"/>
    <property type="match status" value="1"/>
</dbReference>
<dbReference type="AlphaFoldDB" id="A0A8T2SLI7"/>
<reference evidence="3" key="1">
    <citation type="submission" date="2021-08" db="EMBL/GenBank/DDBJ databases">
        <title>WGS assembly of Ceratopteris richardii.</title>
        <authorList>
            <person name="Marchant D.B."/>
            <person name="Chen G."/>
            <person name="Jenkins J."/>
            <person name="Shu S."/>
            <person name="Leebens-Mack J."/>
            <person name="Grimwood J."/>
            <person name="Schmutz J."/>
            <person name="Soltis P."/>
            <person name="Soltis D."/>
            <person name="Chen Z.-H."/>
        </authorList>
    </citation>
    <scope>NUCLEOTIDE SEQUENCE</scope>
    <source>
        <strain evidence="3">Whitten #5841</strain>
        <tissue evidence="3">Leaf</tissue>
    </source>
</reference>
<dbReference type="GO" id="GO:0003723">
    <property type="term" value="F:RNA binding"/>
    <property type="evidence" value="ECO:0007669"/>
    <property type="project" value="InterPro"/>
</dbReference>
<feature type="repeat" description="PPR" evidence="2">
    <location>
        <begin position="550"/>
        <end position="585"/>
    </location>
</feature>
<dbReference type="FunFam" id="1.25.40.10:FF:000381">
    <property type="entry name" value="Pentatricopeptide repeat-containing protein"/>
    <property type="match status" value="1"/>
</dbReference>
<dbReference type="InterPro" id="IPR011990">
    <property type="entry name" value="TPR-like_helical_dom_sf"/>
</dbReference>
<proteinExistence type="predicted"/>
<evidence type="ECO:0000313" key="4">
    <source>
        <dbReference type="Proteomes" id="UP000825935"/>
    </source>
</evidence>
<dbReference type="InterPro" id="IPR002885">
    <property type="entry name" value="PPR_rpt"/>
</dbReference>
<sequence>MQRIRIGGVRRSYDFPEVSVADCSSRHDSEIKDLNDVRSLQEGDVRSRCCPIEGFRTIYNVYHRNLRTCSIHIEIFKFAHSVYQCYHRTALCASFCTFATSDRKKRKFVHKRIIGGHVSIPRNYGRGFAEEENDVVYVDFSSSENSPASYAAMLRSCARQGSGILGMFLHHYIIKNGCDGILLLQNLLVQMYNECGHLYDACRIFYAISFRDHFVWNFMMRACSQNEGVARTTEMYDKMLGEGVLPNKFCYTSLLLAYSSHKDFLEGRRVLARLVVSRIESDALLENAQLTMCCKCADLDVGKQLFDRLCELDVVAWSAMIAAHGKQGKGDGAMYYFKQMLQNGVLPNTHTFISIIDACTDGKLISEGQWLHACCIGSDLERDLALCTALLNMYGKNGDVSRARYVFDGMSDRNTVTWNGMMTAYSLQSQGKDAQALFHQMLQQGVMPDKFILVSMLSSHATKEDLRDGKHLYSCLFGTDLIKDPVILTGVLNMLCKCGSMSDAEEIFDKCHNLDVIMWSSMISGYAQHGQGQKALKLFQRMLVEGPCPTEATYTSILLACSREGLVEEGIRYLFSMHRDHGVEPTLDHYNCVVDLLARSGRLDEAEDLVETLCPEGNSVSWSTLLGACRKYDDLKRGQRAMSSSLELGAVQGSSFVLLSNLAASC</sequence>
<name>A0A8T2SLI7_CERRI</name>
<dbReference type="GO" id="GO:0009451">
    <property type="term" value="P:RNA modification"/>
    <property type="evidence" value="ECO:0007669"/>
    <property type="project" value="InterPro"/>
</dbReference>
<feature type="repeat" description="PPR" evidence="2">
    <location>
        <begin position="313"/>
        <end position="347"/>
    </location>
</feature>
<protein>
    <recommendedName>
        <fullName evidence="5">Pentatricopeptide repeat-containing protein</fullName>
    </recommendedName>
</protein>
<dbReference type="PROSITE" id="PS51375">
    <property type="entry name" value="PPR"/>
    <property type="match status" value="6"/>
</dbReference>
<dbReference type="PANTHER" id="PTHR24015:SF548">
    <property type="entry name" value="OS08G0340900 PROTEIN"/>
    <property type="match status" value="1"/>
</dbReference>
<organism evidence="3 4">
    <name type="scientific">Ceratopteris richardii</name>
    <name type="common">Triangle waterfern</name>
    <dbReference type="NCBI Taxonomy" id="49495"/>
    <lineage>
        <taxon>Eukaryota</taxon>
        <taxon>Viridiplantae</taxon>
        <taxon>Streptophyta</taxon>
        <taxon>Embryophyta</taxon>
        <taxon>Tracheophyta</taxon>
        <taxon>Polypodiopsida</taxon>
        <taxon>Polypodiidae</taxon>
        <taxon>Polypodiales</taxon>
        <taxon>Pteridineae</taxon>
        <taxon>Pteridaceae</taxon>
        <taxon>Parkerioideae</taxon>
        <taxon>Ceratopteris</taxon>
    </lineage>
</organism>
<dbReference type="Proteomes" id="UP000825935">
    <property type="component" value="Chromosome 19"/>
</dbReference>
<feature type="repeat" description="PPR" evidence="2">
    <location>
        <begin position="414"/>
        <end position="448"/>
    </location>
</feature>
<dbReference type="Gene3D" id="1.25.40.10">
    <property type="entry name" value="Tetratricopeptide repeat domain"/>
    <property type="match status" value="3"/>
</dbReference>
<feature type="repeat" description="PPR" evidence="2">
    <location>
        <begin position="212"/>
        <end position="246"/>
    </location>
</feature>
<accession>A0A8T2SLI7</accession>
<feature type="repeat" description="PPR" evidence="2">
    <location>
        <begin position="586"/>
        <end position="620"/>
    </location>
</feature>
<dbReference type="OrthoDB" id="185373at2759"/>
<dbReference type="Pfam" id="PF13041">
    <property type="entry name" value="PPR_2"/>
    <property type="match status" value="2"/>
</dbReference>